<feature type="transmembrane region" description="Helical" evidence="2">
    <location>
        <begin position="461"/>
        <end position="493"/>
    </location>
</feature>
<evidence type="ECO:0000256" key="2">
    <source>
        <dbReference type="SAM" id="Phobius"/>
    </source>
</evidence>
<keyword evidence="4" id="KW-1185">Reference proteome</keyword>
<name>A0AAD5UT34_9APHY</name>
<gene>
    <name evidence="3" type="ORF">NLI96_g11506</name>
</gene>
<keyword evidence="2" id="KW-1133">Transmembrane helix</keyword>
<protein>
    <submittedName>
        <fullName evidence="3">Uncharacterized protein</fullName>
    </submittedName>
</protein>
<feature type="region of interest" description="Disordered" evidence="1">
    <location>
        <begin position="1"/>
        <end position="189"/>
    </location>
</feature>
<feature type="compositionally biased region" description="Basic residues" evidence="1">
    <location>
        <begin position="69"/>
        <end position="79"/>
    </location>
</feature>
<dbReference type="Proteomes" id="UP001212997">
    <property type="component" value="Unassembled WGS sequence"/>
</dbReference>
<evidence type="ECO:0000313" key="3">
    <source>
        <dbReference type="EMBL" id="KAJ3475931.1"/>
    </source>
</evidence>
<dbReference type="EMBL" id="JANAWD010000777">
    <property type="protein sequence ID" value="KAJ3475931.1"/>
    <property type="molecule type" value="Genomic_DNA"/>
</dbReference>
<feature type="compositionally biased region" description="Basic and acidic residues" evidence="1">
    <location>
        <begin position="114"/>
        <end position="125"/>
    </location>
</feature>
<feature type="compositionally biased region" description="Basic residues" evidence="1">
    <location>
        <begin position="580"/>
        <end position="593"/>
    </location>
</feature>
<evidence type="ECO:0000256" key="1">
    <source>
        <dbReference type="SAM" id="MobiDB-lite"/>
    </source>
</evidence>
<organism evidence="3 4">
    <name type="scientific">Meripilus lineatus</name>
    <dbReference type="NCBI Taxonomy" id="2056292"/>
    <lineage>
        <taxon>Eukaryota</taxon>
        <taxon>Fungi</taxon>
        <taxon>Dikarya</taxon>
        <taxon>Basidiomycota</taxon>
        <taxon>Agaricomycotina</taxon>
        <taxon>Agaricomycetes</taxon>
        <taxon>Polyporales</taxon>
        <taxon>Meripilaceae</taxon>
        <taxon>Meripilus</taxon>
    </lineage>
</organism>
<feature type="compositionally biased region" description="Gly residues" evidence="1">
    <location>
        <begin position="594"/>
        <end position="605"/>
    </location>
</feature>
<feature type="transmembrane region" description="Helical" evidence="2">
    <location>
        <begin position="513"/>
        <end position="532"/>
    </location>
</feature>
<dbReference type="AlphaFoldDB" id="A0AAD5UT34"/>
<feature type="compositionally biased region" description="Polar residues" evidence="1">
    <location>
        <begin position="149"/>
        <end position="168"/>
    </location>
</feature>
<proteinExistence type="predicted"/>
<comment type="caution">
    <text evidence="3">The sequence shown here is derived from an EMBL/GenBank/DDBJ whole genome shotgun (WGS) entry which is preliminary data.</text>
</comment>
<feature type="compositionally biased region" description="Basic and acidic residues" evidence="1">
    <location>
        <begin position="1"/>
        <end position="10"/>
    </location>
</feature>
<feature type="region of interest" description="Disordered" evidence="1">
    <location>
        <begin position="562"/>
        <end position="629"/>
    </location>
</feature>
<feature type="compositionally biased region" description="Basic and acidic residues" evidence="1">
    <location>
        <begin position="620"/>
        <end position="629"/>
    </location>
</feature>
<feature type="compositionally biased region" description="Low complexity" evidence="1">
    <location>
        <begin position="176"/>
        <end position="189"/>
    </location>
</feature>
<reference evidence="3" key="1">
    <citation type="submission" date="2022-07" db="EMBL/GenBank/DDBJ databases">
        <title>Genome Sequence of Physisporinus lineatus.</title>
        <authorList>
            <person name="Buettner E."/>
        </authorList>
    </citation>
    <scope>NUCLEOTIDE SEQUENCE</scope>
    <source>
        <strain evidence="3">VT162</strain>
    </source>
</reference>
<feature type="compositionally biased region" description="Low complexity" evidence="1">
    <location>
        <begin position="15"/>
        <end position="33"/>
    </location>
</feature>
<feature type="compositionally biased region" description="Basic and acidic residues" evidence="1">
    <location>
        <begin position="563"/>
        <end position="579"/>
    </location>
</feature>
<accession>A0AAD5UT34</accession>
<keyword evidence="2" id="KW-0812">Transmembrane</keyword>
<evidence type="ECO:0000313" key="4">
    <source>
        <dbReference type="Proteomes" id="UP001212997"/>
    </source>
</evidence>
<keyword evidence="2" id="KW-0472">Membrane</keyword>
<feature type="compositionally biased region" description="Low complexity" evidence="1">
    <location>
        <begin position="43"/>
        <end position="58"/>
    </location>
</feature>
<sequence length="647" mass="71876">MLDDSHENSDHSFQSPDAPNVPSSPNNVPFPSSLDHQVTTVMDSESSSSKLTSSDKLSALPSQSPSHWARLRGVGRKLRRDPGSSVSLPSIDSPGMQLHQLPRASDSDGSAGKETPKRVSFDSERGSVPATLQSIRQVISGRVHGRTDSVAQSVRSGESPATQSHTNSPRPPDAPPAFSRNSSPSRAASPLRRFGWGLSRAHSRDEPFTPVDPWEVRLRRFISPTSTPRRTSLDLEADCEVSLPTCIPFPVQCSSAGSRFRKFSSVIVPFFTDTLPRQIYLHLLLRLPALYFSRVVRIFEEAEVSKQEIQKMIDACAPDGDFDPAIEEFRGRRTMSPAGTMRGKAEPQRAFLPFPEEWNPPTVSPALARFKQSWEQFVDSLMREWKTLNLVSALLCTAILTMFQVPEAAGDPLTRWAAILSLIFALMSLTYGIVFIIQFGTMRSMYKASRWAEEAQRTTTFIWWNIWVLLAAPAIWLGWSMIAFCVAILSFVWRTGSESDPSDGIRPPLSDTQAIIIRVVATVVFVLGLLNFTMIMRTFGAYGESEGGRKIRWKFRLHQHRHANTETDRRPDSDDERQSKRGRAFRRDTKRHGGVMGLGLSGLGGRDTVDDTDPNGEGPGAEKKFKGLVRDDIYPVPSGGLKISPKL</sequence>
<feature type="transmembrane region" description="Helical" evidence="2">
    <location>
        <begin position="417"/>
        <end position="440"/>
    </location>
</feature>